<evidence type="ECO:0000313" key="2">
    <source>
        <dbReference type="EMBL" id="MFC0407533.1"/>
    </source>
</evidence>
<comment type="caution">
    <text evidence="2">The sequence shown here is derived from an EMBL/GenBank/DDBJ whole genome shotgun (WGS) entry which is preliminary data.</text>
</comment>
<dbReference type="Proteomes" id="UP001589865">
    <property type="component" value="Unassembled WGS sequence"/>
</dbReference>
<dbReference type="RefSeq" id="WP_377043249.1">
    <property type="nucleotide sequence ID" value="NZ_JBHLUN010000003.1"/>
</dbReference>
<reference evidence="2 3" key="1">
    <citation type="submission" date="2024-09" db="EMBL/GenBank/DDBJ databases">
        <authorList>
            <person name="Sun Q."/>
            <person name="Mori K."/>
        </authorList>
    </citation>
    <scope>NUCLEOTIDE SEQUENCE [LARGE SCALE GENOMIC DNA]</scope>
    <source>
        <strain evidence="2 3">TBRC 5777</strain>
    </source>
</reference>
<gene>
    <name evidence="2" type="ORF">ACFFGY_04690</name>
</gene>
<evidence type="ECO:0000256" key="1">
    <source>
        <dbReference type="SAM" id="Phobius"/>
    </source>
</evidence>
<organism evidence="2 3">
    <name type="scientific">Roseomonas elaeocarpi</name>
    <dbReference type="NCBI Taxonomy" id="907779"/>
    <lineage>
        <taxon>Bacteria</taxon>
        <taxon>Pseudomonadati</taxon>
        <taxon>Pseudomonadota</taxon>
        <taxon>Alphaproteobacteria</taxon>
        <taxon>Acetobacterales</taxon>
        <taxon>Roseomonadaceae</taxon>
        <taxon>Roseomonas</taxon>
    </lineage>
</organism>
<dbReference type="EMBL" id="JBHLUN010000003">
    <property type="protein sequence ID" value="MFC0407533.1"/>
    <property type="molecule type" value="Genomic_DNA"/>
</dbReference>
<sequence>MIAFLLRVATLPLTERLGWTVQGEVTPGGWRAALLLLALLVAVLVAMMELLRYLHP</sequence>
<keyword evidence="1" id="KW-1133">Transmembrane helix</keyword>
<proteinExistence type="predicted"/>
<evidence type="ECO:0000313" key="3">
    <source>
        <dbReference type="Proteomes" id="UP001589865"/>
    </source>
</evidence>
<feature type="transmembrane region" description="Helical" evidence="1">
    <location>
        <begin position="33"/>
        <end position="54"/>
    </location>
</feature>
<accession>A0ABV6JSG6</accession>
<protein>
    <submittedName>
        <fullName evidence="2">Uncharacterized protein</fullName>
    </submittedName>
</protein>
<name>A0ABV6JSG6_9PROT</name>
<keyword evidence="3" id="KW-1185">Reference proteome</keyword>
<keyword evidence="1" id="KW-0812">Transmembrane</keyword>
<keyword evidence="1" id="KW-0472">Membrane</keyword>